<evidence type="ECO:0000313" key="2">
    <source>
        <dbReference type="EMBL" id="MBB2958492.1"/>
    </source>
</evidence>
<sequence length="382" mass="41011">MTRTLRLNPLGVDVELRFEESISAEFEADLRESWADVSGPPGEAEPDETHRLSLAPLDEPEVSDVVCGSAADLASQLSTIVTLDAIEHNGGRLVMIHAAGIALDDGRVIAFVGPSGRGKTTLARSLGREYGYVTDETLAVDFDGNVLPYRKPLSVVVDPSEPKAQLSPAKLGLRPLPDAPLRIAAIVLLHRVEEHELERGPQLSPVATGSAIGWMVPELSYLPALPDPLVQLAELIDSTDGVRRVTYSEASQVVALVPEILKSHGDVQPWTSGHSEPDSTTPSATVGEDSYRRAAGVHWLLFANEVVTLESRMVRQLAGIAPGLWELLGEWTTLTQLTTELIEQYGEVADARGLVQVALDGLLEANLVERVQAAVVGTSAVR</sequence>
<keyword evidence="2" id="KW-0067">ATP-binding</keyword>
<protein>
    <submittedName>
        <fullName evidence="2">Energy-coupling factor transporter ATP-binding protein EcfA2</fullName>
    </submittedName>
</protein>
<gene>
    <name evidence="2" type="ORF">FHX72_002638</name>
</gene>
<dbReference type="EMBL" id="JACHWJ010000004">
    <property type="protein sequence ID" value="MBB2958492.1"/>
    <property type="molecule type" value="Genomic_DNA"/>
</dbReference>
<comment type="caution">
    <text evidence="2">The sequence shown here is derived from an EMBL/GenBank/DDBJ whole genome shotgun (WGS) entry which is preliminary data.</text>
</comment>
<dbReference type="InterPro" id="IPR027417">
    <property type="entry name" value="P-loop_NTPase"/>
</dbReference>
<keyword evidence="3" id="KW-1185">Reference proteome</keyword>
<dbReference type="GO" id="GO:0005524">
    <property type="term" value="F:ATP binding"/>
    <property type="evidence" value="ECO:0007669"/>
    <property type="project" value="UniProtKB-KW"/>
</dbReference>
<reference evidence="2 3" key="1">
    <citation type="submission" date="2020-08" db="EMBL/GenBank/DDBJ databases">
        <title>Sequencing the genomes of 1000 actinobacteria strains.</title>
        <authorList>
            <person name="Klenk H.-P."/>
        </authorList>
    </citation>
    <scope>NUCLEOTIDE SEQUENCE [LARGE SCALE GENOMIC DNA]</scope>
    <source>
        <strain evidence="2 3">DSM 20419</strain>
    </source>
</reference>
<organism evidence="2 3">
    <name type="scientific">Pseudoclavibacter helvolus</name>
    <dbReference type="NCBI Taxonomy" id="255205"/>
    <lineage>
        <taxon>Bacteria</taxon>
        <taxon>Bacillati</taxon>
        <taxon>Actinomycetota</taxon>
        <taxon>Actinomycetes</taxon>
        <taxon>Micrococcales</taxon>
        <taxon>Microbacteriaceae</taxon>
        <taxon>Pseudoclavibacter</taxon>
    </lineage>
</organism>
<proteinExistence type="predicted"/>
<feature type="region of interest" description="Disordered" evidence="1">
    <location>
        <begin position="267"/>
        <end position="286"/>
    </location>
</feature>
<dbReference type="SUPFAM" id="SSF53795">
    <property type="entry name" value="PEP carboxykinase-like"/>
    <property type="match status" value="1"/>
</dbReference>
<dbReference type="Gene3D" id="3.40.50.300">
    <property type="entry name" value="P-loop containing nucleotide triphosphate hydrolases"/>
    <property type="match status" value="1"/>
</dbReference>
<keyword evidence="2" id="KW-0547">Nucleotide-binding</keyword>
<dbReference type="RefSeq" id="WP_183625612.1">
    <property type="nucleotide sequence ID" value="NZ_JACHWJ010000004.1"/>
</dbReference>
<dbReference type="Proteomes" id="UP000545286">
    <property type="component" value="Unassembled WGS sequence"/>
</dbReference>
<feature type="compositionally biased region" description="Polar residues" evidence="1">
    <location>
        <begin position="269"/>
        <end position="284"/>
    </location>
</feature>
<evidence type="ECO:0000313" key="3">
    <source>
        <dbReference type="Proteomes" id="UP000545286"/>
    </source>
</evidence>
<name>A0A7W4UPZ4_9MICO</name>
<accession>A0A7W4UPZ4</accession>
<evidence type="ECO:0000256" key="1">
    <source>
        <dbReference type="SAM" id="MobiDB-lite"/>
    </source>
</evidence>
<dbReference type="AlphaFoldDB" id="A0A7W4UPZ4"/>